<comment type="caution">
    <text evidence="4">The sequence shown here is derived from an EMBL/GenBank/DDBJ whole genome shotgun (WGS) entry which is preliminary data.</text>
</comment>
<accession>A0A7C3YD63</accession>
<evidence type="ECO:0000313" key="5">
    <source>
        <dbReference type="EMBL" id="HGU59085.1"/>
    </source>
</evidence>
<dbReference type="EMBL" id="DRUC01000051">
    <property type="protein sequence ID" value="HHF48196.1"/>
    <property type="molecule type" value="Genomic_DNA"/>
</dbReference>
<comment type="function">
    <text evidence="3">Antitoxin component of a type II toxin-antitoxin (TA) system.</text>
</comment>
<dbReference type="AlphaFoldDB" id="A0A7C3YD63"/>
<dbReference type="Gene3D" id="4.10.1150.10">
    <property type="entry name" value="AF2212/PG0164-like"/>
    <property type="match status" value="1"/>
</dbReference>
<sequence>MNIEVIYEDGVLKPLEKIQTGKRLPKNL</sequence>
<proteinExistence type="inferred from homology"/>
<protein>
    <recommendedName>
        <fullName evidence="3">Antitoxin</fullName>
    </recommendedName>
</protein>
<dbReference type="SUPFAM" id="SSF141694">
    <property type="entry name" value="AF2212/PG0164-like"/>
    <property type="match status" value="1"/>
</dbReference>
<name>A0A7C3YD63_9EURY</name>
<evidence type="ECO:0000256" key="3">
    <source>
        <dbReference type="RuleBase" id="RU368051"/>
    </source>
</evidence>
<evidence type="ECO:0000313" key="6">
    <source>
        <dbReference type="EMBL" id="HHF48196.1"/>
    </source>
</evidence>
<evidence type="ECO:0000256" key="2">
    <source>
        <dbReference type="ARBA" id="ARBA00022649"/>
    </source>
</evidence>
<organism evidence="4">
    <name type="scientific">Geoglobus ahangari</name>
    <dbReference type="NCBI Taxonomy" id="113653"/>
    <lineage>
        <taxon>Archaea</taxon>
        <taxon>Methanobacteriati</taxon>
        <taxon>Methanobacteriota</taxon>
        <taxon>Archaeoglobi</taxon>
        <taxon>Archaeoglobales</taxon>
        <taxon>Archaeoglobaceae</taxon>
        <taxon>Geoglobus</taxon>
    </lineage>
</organism>
<evidence type="ECO:0000313" key="4">
    <source>
        <dbReference type="EMBL" id="HGE65558.1"/>
    </source>
</evidence>
<reference evidence="4" key="1">
    <citation type="journal article" date="2020" name="mSystems">
        <title>Genome- and Community-Level Interaction Insights into Carbon Utilization and Element Cycling Functions of Hydrothermarchaeota in Hydrothermal Sediment.</title>
        <authorList>
            <person name="Zhou Z."/>
            <person name="Liu Y."/>
            <person name="Xu W."/>
            <person name="Pan J."/>
            <person name="Luo Z.H."/>
            <person name="Li M."/>
        </authorList>
    </citation>
    <scope>NUCLEOTIDE SEQUENCE [LARGE SCALE GENOMIC DNA]</scope>
    <source>
        <strain evidence="6">SpSt-10</strain>
        <strain evidence="5">SpSt-62</strain>
        <strain evidence="4">SpSt-97</strain>
    </source>
</reference>
<dbReference type="Pfam" id="PF01954">
    <property type="entry name" value="AF2212-like"/>
    <property type="match status" value="1"/>
</dbReference>
<keyword evidence="2 3" id="KW-1277">Toxin-antitoxin system</keyword>
<dbReference type="EMBL" id="DTAK01000014">
    <property type="protein sequence ID" value="HGU59085.1"/>
    <property type="molecule type" value="Genomic_DNA"/>
</dbReference>
<dbReference type="InterPro" id="IPR024069">
    <property type="entry name" value="AF2212-like_dom_sf"/>
</dbReference>
<dbReference type="EMBL" id="DTPI01000004">
    <property type="protein sequence ID" value="HGE65558.1"/>
    <property type="molecule type" value="Genomic_DNA"/>
</dbReference>
<comment type="similarity">
    <text evidence="1 3">Belongs to the UPF0165 family.</text>
</comment>
<evidence type="ECO:0000256" key="1">
    <source>
        <dbReference type="ARBA" id="ARBA00006615"/>
    </source>
</evidence>
<gene>
    <name evidence="6" type="ORF">ENL48_03175</name>
    <name evidence="5" type="ORF">ENT89_02610</name>
    <name evidence="4" type="ORF">ENX77_00215</name>
</gene>
<dbReference type="InterPro" id="IPR008203">
    <property type="entry name" value="AF2212-like"/>
</dbReference>